<reference evidence="2" key="1">
    <citation type="submission" date="2021-01" db="EMBL/GenBank/DDBJ databases">
        <authorList>
            <person name="Corre E."/>
            <person name="Pelletier E."/>
            <person name="Niang G."/>
            <person name="Scheremetjew M."/>
            <person name="Finn R."/>
            <person name="Kale V."/>
            <person name="Holt S."/>
            <person name="Cochrane G."/>
            <person name="Meng A."/>
            <person name="Brown T."/>
            <person name="Cohen L."/>
        </authorList>
    </citation>
    <scope>NUCLEOTIDE SEQUENCE</scope>
    <source>
        <strain evidence="2">CCCM811</strain>
    </source>
</reference>
<dbReference type="EMBL" id="HBIV01042616">
    <property type="protein sequence ID" value="CAE0678164.1"/>
    <property type="molecule type" value="Transcribed_RNA"/>
</dbReference>
<dbReference type="Pfam" id="PF03171">
    <property type="entry name" value="2OG-FeII_Oxy"/>
    <property type="match status" value="1"/>
</dbReference>
<proteinExistence type="predicted"/>
<dbReference type="SUPFAM" id="SSF51197">
    <property type="entry name" value="Clavaminate synthase-like"/>
    <property type="match status" value="1"/>
</dbReference>
<protein>
    <recommendedName>
        <fullName evidence="1">Isopenicillin N synthase-like Fe(2+) 2OG dioxygenase domain-containing protein</fullName>
    </recommendedName>
</protein>
<dbReference type="AlphaFoldDB" id="A0A7S4DY27"/>
<name>A0A7S4DY27_9EUKA</name>
<dbReference type="InterPro" id="IPR027443">
    <property type="entry name" value="IPNS-like_sf"/>
</dbReference>
<gene>
    <name evidence="2" type="ORF">LGLO00237_LOCUS29945</name>
</gene>
<accession>A0A7S4DY27</accession>
<dbReference type="Gene3D" id="2.60.120.330">
    <property type="entry name" value="B-lactam Antibiotic, Isopenicillin N Synthase, Chain"/>
    <property type="match status" value="1"/>
</dbReference>
<evidence type="ECO:0000313" key="2">
    <source>
        <dbReference type="EMBL" id="CAE0678164.1"/>
    </source>
</evidence>
<organism evidence="2">
    <name type="scientific">Lotharella globosa</name>
    <dbReference type="NCBI Taxonomy" id="91324"/>
    <lineage>
        <taxon>Eukaryota</taxon>
        <taxon>Sar</taxon>
        <taxon>Rhizaria</taxon>
        <taxon>Cercozoa</taxon>
        <taxon>Chlorarachniophyceae</taxon>
        <taxon>Lotharella</taxon>
    </lineage>
</organism>
<dbReference type="InterPro" id="IPR044861">
    <property type="entry name" value="IPNS-like_FE2OG_OXY"/>
</dbReference>
<feature type="domain" description="Isopenicillin N synthase-like Fe(2+) 2OG dioxygenase" evidence="1">
    <location>
        <begin position="4"/>
        <end position="57"/>
    </location>
</feature>
<evidence type="ECO:0000259" key="1">
    <source>
        <dbReference type="Pfam" id="PF03171"/>
    </source>
</evidence>
<sequence>MTTQVDGEWIAAPSDPHKYVINGGILLREITNNRWRASSHRVAVTSRKRRFSIPVFGDPDHRNIVQPLKGCHACNAEPFKHPRITVQELLDPIFEAVRTENQLVHDSVGTKV</sequence>